<dbReference type="PANTHER" id="PTHR11690:SF248">
    <property type="entry name" value="PICKPOCKET 17, ISOFORM A"/>
    <property type="match status" value="1"/>
</dbReference>
<dbReference type="PANTHER" id="PTHR11690">
    <property type="entry name" value="AMILORIDE-SENSITIVE SODIUM CHANNEL-RELATED"/>
    <property type="match status" value="1"/>
</dbReference>
<evidence type="ECO:0000256" key="12">
    <source>
        <dbReference type="SAM" id="MobiDB-lite"/>
    </source>
</evidence>
<gene>
    <name evidence="13" type="ORF">PoB_006201200</name>
</gene>
<evidence type="ECO:0000256" key="9">
    <source>
        <dbReference type="ARBA" id="ARBA00023201"/>
    </source>
</evidence>
<protein>
    <submittedName>
        <fullName evidence="13">Amiloride-sensitive sodium channel subunit gamma</fullName>
    </submittedName>
</protein>
<organism evidence="13 14">
    <name type="scientific">Plakobranchus ocellatus</name>
    <dbReference type="NCBI Taxonomy" id="259542"/>
    <lineage>
        <taxon>Eukaryota</taxon>
        <taxon>Metazoa</taxon>
        <taxon>Spiralia</taxon>
        <taxon>Lophotrochozoa</taxon>
        <taxon>Mollusca</taxon>
        <taxon>Gastropoda</taxon>
        <taxon>Heterobranchia</taxon>
        <taxon>Euthyneura</taxon>
        <taxon>Panpulmonata</taxon>
        <taxon>Sacoglossa</taxon>
        <taxon>Placobranchoidea</taxon>
        <taxon>Plakobranchidae</taxon>
        <taxon>Plakobranchus</taxon>
    </lineage>
</organism>
<evidence type="ECO:0000256" key="6">
    <source>
        <dbReference type="ARBA" id="ARBA00023053"/>
    </source>
</evidence>
<dbReference type="PROSITE" id="PS01206">
    <property type="entry name" value="ASC"/>
    <property type="match status" value="1"/>
</dbReference>
<dbReference type="Proteomes" id="UP000735302">
    <property type="component" value="Unassembled WGS sequence"/>
</dbReference>
<keyword evidence="6" id="KW-0915">Sodium</keyword>
<dbReference type="GO" id="GO:0015280">
    <property type="term" value="F:ligand-gated sodium channel activity"/>
    <property type="evidence" value="ECO:0007669"/>
    <property type="project" value="TreeGrafter"/>
</dbReference>
<keyword evidence="8" id="KW-0472">Membrane</keyword>
<keyword evidence="10 11" id="KW-0407">Ion channel</keyword>
<evidence type="ECO:0000313" key="13">
    <source>
        <dbReference type="EMBL" id="GFO35507.1"/>
    </source>
</evidence>
<dbReference type="Pfam" id="PF00858">
    <property type="entry name" value="ASC"/>
    <property type="match status" value="2"/>
</dbReference>
<evidence type="ECO:0000256" key="11">
    <source>
        <dbReference type="RuleBase" id="RU000679"/>
    </source>
</evidence>
<name>A0AAV4CUD6_9GAST</name>
<evidence type="ECO:0000256" key="2">
    <source>
        <dbReference type="ARBA" id="ARBA00022448"/>
    </source>
</evidence>
<evidence type="ECO:0000256" key="3">
    <source>
        <dbReference type="ARBA" id="ARBA00022461"/>
    </source>
</evidence>
<keyword evidence="3 11" id="KW-0894">Sodium channel</keyword>
<keyword evidence="2 11" id="KW-0813">Transport</keyword>
<evidence type="ECO:0000256" key="1">
    <source>
        <dbReference type="ARBA" id="ARBA00004141"/>
    </source>
</evidence>
<accession>A0AAV4CUD6</accession>
<dbReference type="Gene3D" id="1.10.287.770">
    <property type="entry name" value="YojJ-like"/>
    <property type="match status" value="1"/>
</dbReference>
<evidence type="ECO:0000256" key="7">
    <source>
        <dbReference type="ARBA" id="ARBA00023065"/>
    </source>
</evidence>
<dbReference type="PRINTS" id="PR01078">
    <property type="entry name" value="AMINACHANNEL"/>
</dbReference>
<evidence type="ECO:0000256" key="10">
    <source>
        <dbReference type="ARBA" id="ARBA00023303"/>
    </source>
</evidence>
<feature type="compositionally biased region" description="Polar residues" evidence="12">
    <location>
        <begin position="527"/>
        <end position="541"/>
    </location>
</feature>
<reference evidence="13 14" key="1">
    <citation type="journal article" date="2021" name="Elife">
        <title>Chloroplast acquisition without the gene transfer in kleptoplastic sea slugs, Plakobranchus ocellatus.</title>
        <authorList>
            <person name="Maeda T."/>
            <person name="Takahashi S."/>
            <person name="Yoshida T."/>
            <person name="Shimamura S."/>
            <person name="Takaki Y."/>
            <person name="Nagai Y."/>
            <person name="Toyoda A."/>
            <person name="Suzuki Y."/>
            <person name="Arimoto A."/>
            <person name="Ishii H."/>
            <person name="Satoh N."/>
            <person name="Nishiyama T."/>
            <person name="Hasebe M."/>
            <person name="Maruyama T."/>
            <person name="Minagawa J."/>
            <person name="Obokata J."/>
            <person name="Shigenobu S."/>
        </authorList>
    </citation>
    <scope>NUCLEOTIDE SEQUENCE [LARGE SCALE GENOMIC DNA]</scope>
</reference>
<comment type="caution">
    <text evidence="13">The sequence shown here is derived from an EMBL/GenBank/DDBJ whole genome shotgun (WGS) entry which is preliminary data.</text>
</comment>
<keyword evidence="9 11" id="KW-0739">Sodium transport</keyword>
<evidence type="ECO:0000256" key="5">
    <source>
        <dbReference type="ARBA" id="ARBA00022989"/>
    </source>
</evidence>
<comment type="similarity">
    <text evidence="11">Belongs to the amiloride-sensitive sodium channel (TC 1.A.6) family.</text>
</comment>
<evidence type="ECO:0000256" key="4">
    <source>
        <dbReference type="ARBA" id="ARBA00022692"/>
    </source>
</evidence>
<dbReference type="AlphaFoldDB" id="A0AAV4CUD6"/>
<proteinExistence type="inferred from homology"/>
<dbReference type="Gene3D" id="2.60.470.10">
    <property type="entry name" value="Acid-sensing ion channels like domains"/>
    <property type="match status" value="3"/>
</dbReference>
<dbReference type="EMBL" id="BLXT01006999">
    <property type="protein sequence ID" value="GFO35507.1"/>
    <property type="molecule type" value="Genomic_DNA"/>
</dbReference>
<sequence>MENVAPSAVEDILGQWQPDYHVYSANVFQEEERSFYTEGEADAIWVPLMNDIREESDKEISAVNNTNSTVVDRISTYDYVRTANTGSDLNERVRSNNFFDELQINTVTRNYFVSAVDGVSHECKPSVEGTVTSESTLRSAMILLSRVRAPPLAFRPDGGPESLRSPCCGHTIYNKKPIRTIVNPVLFTPLYDSGSVRAKVGHQMSDMLLQCSFAGRKCVARNFTRLLTIRYGNCYTLEYPKYVSRKSGPSDGLQLQLFLDTDEYVPGIANSKGIQVVIHDQGTLPFPDDEGIAVKAGTETHIGMRRVEINRLGSPYGHCVSVDTFQRKFGIKYTRNMCQKVCQQIRTREKCGCYDKMEQITNKVIKVPRSLRPCSSRSELKCVYNISLGFQHDNDRCGCYRPCRETTFKTTVTSRAWPNKAYADLLARVACQQDFPVCYSLQVKDETSLREEFVKLEIFYEDLNYEELIEQADYESNQDELSQHQTISSLPYSGEIFLCQHVTMTDHIFYSGENRFGNLDPFSANTRSADQFGQNPNSQLTHWPRPVSSDKQNVKRSNKAQRNGHPQIPMQSKDNFANGGREQGRSSWDIDSIAEDNPPSHGIGHIFSKYADKCSMNGVPYIKQSKNYVVKTVWSFLLILAVVAMSYHLYRLISTFLDYKKQTQVKLSFSSLEFPAVTICNVNQIRMSQRDLASDDLNDYVDSVDPDMLIERLNDWDPSFEMVDNYYDEYESDETAKRRKKRQTTTNSAAVRNGNFLDELSINHNDTRRWQETIDEYYEQNEADSWEAESTTSAFYEVEETFREYFVWEPATVRAQMGHQISDMLLQCSFSGGTCLARNFTRLQTTDYGNCYTIQYSKFVSRRSGPKDGLVLKLFLETDEYVPGIATSKGIHVVIHDQGTLPFPDDEGIAVKAGSETQIGLRRLQISRLGSPYGQCTPVEEFRRKYGVKYTRTTCQNVCQQERTISECKCFDILAQETNFLLRSSQNHSACETAEEIKCMVGVARQLQNSTSMCDCHSPCQETAFQKIVSSKEWPDPEFAKLLVATVCKNNHSLCSSLQAKTPQELTHDFVKLIVYYEDLNYEELEESEDYEFDQFLSDVGGTVGLWIGLSVLSLFEIFHLLTDIGLYLCRPRRDAKSSADRYRQGRAHAQR</sequence>
<evidence type="ECO:0000256" key="8">
    <source>
        <dbReference type="ARBA" id="ARBA00023136"/>
    </source>
</evidence>
<keyword evidence="7 11" id="KW-0406">Ion transport</keyword>
<dbReference type="InterPro" id="IPR001873">
    <property type="entry name" value="ENaC"/>
</dbReference>
<dbReference type="GO" id="GO:0005886">
    <property type="term" value="C:plasma membrane"/>
    <property type="evidence" value="ECO:0007669"/>
    <property type="project" value="TreeGrafter"/>
</dbReference>
<evidence type="ECO:0000313" key="14">
    <source>
        <dbReference type="Proteomes" id="UP000735302"/>
    </source>
</evidence>
<keyword evidence="4 11" id="KW-0812">Transmembrane</keyword>
<feature type="region of interest" description="Disordered" evidence="12">
    <location>
        <begin position="527"/>
        <end position="585"/>
    </location>
</feature>
<comment type="subcellular location">
    <subcellularLocation>
        <location evidence="1">Membrane</location>
        <topology evidence="1">Multi-pass membrane protein</topology>
    </subcellularLocation>
</comment>
<keyword evidence="5" id="KW-1133">Transmembrane helix</keyword>
<dbReference type="InterPro" id="IPR020903">
    <property type="entry name" value="ENaC_CS"/>
</dbReference>
<keyword evidence="14" id="KW-1185">Reference proteome</keyword>